<dbReference type="eggNOG" id="ENOG502SKQB">
    <property type="taxonomic scope" value="Eukaryota"/>
</dbReference>
<name>F2Q4H7_TRIEC</name>
<proteinExistence type="predicted"/>
<protein>
    <recommendedName>
        <fullName evidence="1">Aminoglycoside phosphotransferase domain-containing protein</fullName>
    </recommendedName>
</protein>
<keyword evidence="3" id="KW-1185">Reference proteome</keyword>
<dbReference type="InterPro" id="IPR011009">
    <property type="entry name" value="Kinase-like_dom_sf"/>
</dbReference>
<dbReference type="HOGENOM" id="CLU_038193_1_0_1"/>
<evidence type="ECO:0000259" key="1">
    <source>
        <dbReference type="Pfam" id="PF01636"/>
    </source>
</evidence>
<dbReference type="EMBL" id="DS995793">
    <property type="protein sequence ID" value="EGE09045.1"/>
    <property type="molecule type" value="Genomic_DNA"/>
</dbReference>
<accession>F2Q4H7</accession>
<organism evidence="2 3">
    <name type="scientific">Trichophyton equinum (strain ATCC MYA-4606 / CBS 127.97)</name>
    <name type="common">Horse ringworm fungus</name>
    <dbReference type="NCBI Taxonomy" id="559882"/>
    <lineage>
        <taxon>Eukaryota</taxon>
        <taxon>Fungi</taxon>
        <taxon>Dikarya</taxon>
        <taxon>Ascomycota</taxon>
        <taxon>Pezizomycotina</taxon>
        <taxon>Eurotiomycetes</taxon>
        <taxon>Eurotiomycetidae</taxon>
        <taxon>Onygenales</taxon>
        <taxon>Arthrodermataceae</taxon>
        <taxon>Trichophyton</taxon>
    </lineage>
</organism>
<dbReference type="VEuPathDB" id="FungiDB:TEQG_08074"/>
<dbReference type="OrthoDB" id="5598852at2759"/>
<feature type="domain" description="Aminoglycoside phosphotransferase" evidence="1">
    <location>
        <begin position="62"/>
        <end position="249"/>
    </location>
</feature>
<dbReference type="Gene3D" id="3.90.1200.10">
    <property type="match status" value="1"/>
</dbReference>
<sequence>MSAAYEVYSLDSAIDTLFKSTSATREACEEKAARLVGGKITPVPIQGCCSYTVYAGAQSEFIVQFRLELLQLRLEIAALAHEIHGNLAPLTTYHGHLGDVNDRPVHVYTLSRIPGVNYLEYHLANQHAENSEESIAMRGALIEDLASFFAASWNSPQPMDLNAKEQLLQSYSRDLGLLLQHLPSRFHPSIRQCLDTLPLIFSLLPTVLLHRDFSFFNIMVNEKSGRLTGVIDWAEAEICPFGQNLYNLQEFSGTLHHAHGRRQYEDHEDLQARFWRAFRKEVGNLSTEVMLAIGSSRVLGCLLSRGFTKRLANEPPAIPIEDNEAGRYNMKLLDIYLIDAKTRFEDLRNLGAS</sequence>
<evidence type="ECO:0000313" key="2">
    <source>
        <dbReference type="EMBL" id="EGE09045.1"/>
    </source>
</evidence>
<reference evidence="3" key="1">
    <citation type="journal article" date="2012" name="MBio">
        <title>Comparative genome analysis of Trichophyton rubrum and related dermatophytes reveals candidate genes involved in infection.</title>
        <authorList>
            <person name="Martinez D.A."/>
            <person name="Oliver B.G."/>
            <person name="Graeser Y."/>
            <person name="Goldberg J.M."/>
            <person name="Li W."/>
            <person name="Martinez-Rossi N.M."/>
            <person name="Monod M."/>
            <person name="Shelest E."/>
            <person name="Barton R.C."/>
            <person name="Birch E."/>
            <person name="Brakhage A.A."/>
            <person name="Chen Z."/>
            <person name="Gurr S.J."/>
            <person name="Heiman D."/>
            <person name="Heitman J."/>
            <person name="Kosti I."/>
            <person name="Rossi A."/>
            <person name="Saif S."/>
            <person name="Samalova M."/>
            <person name="Saunders C.W."/>
            <person name="Shea T."/>
            <person name="Summerbell R.C."/>
            <person name="Xu J."/>
            <person name="Young S."/>
            <person name="Zeng Q."/>
            <person name="Birren B.W."/>
            <person name="Cuomo C.A."/>
            <person name="White T.C."/>
        </authorList>
    </citation>
    <scope>NUCLEOTIDE SEQUENCE [LARGE SCALE GENOMIC DNA]</scope>
    <source>
        <strain evidence="3">ATCC MYA-4606 / CBS 127.97</strain>
    </source>
</reference>
<dbReference type="SUPFAM" id="SSF56112">
    <property type="entry name" value="Protein kinase-like (PK-like)"/>
    <property type="match status" value="1"/>
</dbReference>
<dbReference type="InterPro" id="IPR002575">
    <property type="entry name" value="Aminoglycoside_PTrfase"/>
</dbReference>
<gene>
    <name evidence="2" type="ORF">TEQG_08074</name>
</gene>
<dbReference type="AlphaFoldDB" id="F2Q4H7"/>
<dbReference type="Pfam" id="PF01636">
    <property type="entry name" value="APH"/>
    <property type="match status" value="1"/>
</dbReference>
<dbReference type="Proteomes" id="UP000009169">
    <property type="component" value="Unassembled WGS sequence"/>
</dbReference>
<evidence type="ECO:0000313" key="3">
    <source>
        <dbReference type="Proteomes" id="UP000009169"/>
    </source>
</evidence>